<dbReference type="GO" id="GO:0016020">
    <property type="term" value="C:membrane"/>
    <property type="evidence" value="ECO:0007669"/>
    <property type="project" value="UniProtKB-SubCell"/>
</dbReference>
<evidence type="ECO:0000256" key="3">
    <source>
        <dbReference type="ARBA" id="ARBA00022538"/>
    </source>
</evidence>
<dbReference type="Proteomes" id="UP001558713">
    <property type="component" value="Unassembled WGS sequence"/>
</dbReference>
<protein>
    <submittedName>
        <fullName evidence="12">Cation/H(+) antiporter 6B</fullName>
    </submittedName>
</protein>
<accession>A0ABD1A503</accession>
<evidence type="ECO:0000256" key="10">
    <source>
        <dbReference type="SAM" id="Phobius"/>
    </source>
</evidence>
<feature type="domain" description="Cation/H+ exchanger transmembrane" evidence="11">
    <location>
        <begin position="14"/>
        <end position="222"/>
    </location>
</feature>
<comment type="subcellular location">
    <subcellularLocation>
        <location evidence="1">Membrane</location>
        <topology evidence="1">Multi-pass membrane protein</topology>
    </subcellularLocation>
</comment>
<evidence type="ECO:0000256" key="7">
    <source>
        <dbReference type="ARBA" id="ARBA00023065"/>
    </source>
</evidence>
<reference evidence="12 13" key="1">
    <citation type="submission" date="2024-04" db="EMBL/GenBank/DDBJ databases">
        <title>Genome assembly C_amara_ONT_v2.</title>
        <authorList>
            <person name="Yant L."/>
            <person name="Moore C."/>
            <person name="Slenker M."/>
        </authorList>
    </citation>
    <scope>NUCLEOTIDE SEQUENCE [LARGE SCALE GENOMIC DNA]</scope>
    <source>
        <tissue evidence="12">Leaf</tissue>
    </source>
</reference>
<keyword evidence="4 10" id="KW-0812">Transmembrane</keyword>
<evidence type="ECO:0000313" key="12">
    <source>
        <dbReference type="EMBL" id="KAL1201913.1"/>
    </source>
</evidence>
<feature type="transmembrane region" description="Helical" evidence="10">
    <location>
        <begin position="202"/>
        <end position="223"/>
    </location>
</feature>
<keyword evidence="5" id="KW-0630">Potassium</keyword>
<evidence type="ECO:0000256" key="2">
    <source>
        <dbReference type="ARBA" id="ARBA00022448"/>
    </source>
</evidence>
<dbReference type="InterPro" id="IPR006153">
    <property type="entry name" value="Cation/H_exchanger_TM"/>
</dbReference>
<keyword evidence="8 10" id="KW-0472">Membrane</keyword>
<dbReference type="PANTHER" id="PTHR32468:SF67">
    <property type="entry name" value="CATION_H(+) ANTIPORTER 6B"/>
    <property type="match status" value="1"/>
</dbReference>
<evidence type="ECO:0000256" key="1">
    <source>
        <dbReference type="ARBA" id="ARBA00004141"/>
    </source>
</evidence>
<evidence type="ECO:0000256" key="9">
    <source>
        <dbReference type="ARBA" id="ARBA00038341"/>
    </source>
</evidence>
<evidence type="ECO:0000256" key="8">
    <source>
        <dbReference type="ARBA" id="ARBA00023136"/>
    </source>
</evidence>
<comment type="caution">
    <text evidence="12">The sequence shown here is derived from an EMBL/GenBank/DDBJ whole genome shotgun (WGS) entry which is preliminary data.</text>
</comment>
<keyword evidence="13" id="KW-1185">Reference proteome</keyword>
<evidence type="ECO:0000313" key="13">
    <source>
        <dbReference type="Proteomes" id="UP001558713"/>
    </source>
</evidence>
<dbReference type="Pfam" id="PF00999">
    <property type="entry name" value="Na_H_Exchanger"/>
    <property type="match status" value="1"/>
</dbReference>
<feature type="transmembrane region" description="Helical" evidence="10">
    <location>
        <begin position="51"/>
        <end position="70"/>
    </location>
</feature>
<keyword evidence="6 10" id="KW-1133">Transmembrane helix</keyword>
<name>A0ABD1A503_CARAN</name>
<dbReference type="InterPro" id="IPR050794">
    <property type="entry name" value="CPA2_transporter"/>
</dbReference>
<feature type="transmembrane region" description="Helical" evidence="10">
    <location>
        <begin position="141"/>
        <end position="163"/>
    </location>
</feature>
<dbReference type="EMBL" id="JBANAX010000583">
    <property type="protein sequence ID" value="KAL1201913.1"/>
    <property type="molecule type" value="Genomic_DNA"/>
</dbReference>
<feature type="transmembrane region" description="Helical" evidence="10">
    <location>
        <begin position="12"/>
        <end position="31"/>
    </location>
</feature>
<keyword evidence="2" id="KW-0813">Transport</keyword>
<dbReference type="AlphaFoldDB" id="A0ABD1A503"/>
<feature type="transmembrane region" description="Helical" evidence="10">
    <location>
        <begin position="170"/>
        <end position="190"/>
    </location>
</feature>
<organism evidence="12 13">
    <name type="scientific">Cardamine amara subsp. amara</name>
    <dbReference type="NCBI Taxonomy" id="228776"/>
    <lineage>
        <taxon>Eukaryota</taxon>
        <taxon>Viridiplantae</taxon>
        <taxon>Streptophyta</taxon>
        <taxon>Embryophyta</taxon>
        <taxon>Tracheophyta</taxon>
        <taxon>Spermatophyta</taxon>
        <taxon>Magnoliopsida</taxon>
        <taxon>eudicotyledons</taxon>
        <taxon>Gunneridae</taxon>
        <taxon>Pentapetalae</taxon>
        <taxon>rosids</taxon>
        <taxon>malvids</taxon>
        <taxon>Brassicales</taxon>
        <taxon>Brassicaceae</taxon>
        <taxon>Cardamineae</taxon>
        <taxon>Cardamine</taxon>
    </lineage>
</organism>
<proteinExistence type="inferred from homology"/>
<dbReference type="GO" id="GO:0006813">
    <property type="term" value="P:potassium ion transport"/>
    <property type="evidence" value="ECO:0007669"/>
    <property type="project" value="UniProtKB-KW"/>
</dbReference>
<keyword evidence="7" id="KW-0406">Ion transport</keyword>
<evidence type="ECO:0000256" key="6">
    <source>
        <dbReference type="ARBA" id="ARBA00022989"/>
    </source>
</evidence>
<evidence type="ECO:0000256" key="5">
    <source>
        <dbReference type="ARBA" id="ARBA00022958"/>
    </source>
</evidence>
<gene>
    <name evidence="12" type="ORF">V5N11_014872</name>
</gene>
<evidence type="ECO:0000259" key="11">
    <source>
        <dbReference type="Pfam" id="PF00999"/>
    </source>
</evidence>
<dbReference type="InterPro" id="IPR038770">
    <property type="entry name" value="Na+/solute_symporter_sf"/>
</dbReference>
<evidence type="ECO:0000256" key="4">
    <source>
        <dbReference type="ARBA" id="ARBA00022692"/>
    </source>
</evidence>
<comment type="similarity">
    <text evidence="9">Belongs to the monovalent cation:proton antiporter 2 (CPA2) transporter (TC 2.A.37) family. CHX (TC 2.A.37.4) subfamily.</text>
</comment>
<dbReference type="Gene3D" id="1.20.1530.20">
    <property type="match status" value="1"/>
</dbReference>
<sequence length="556" mass="63101">MNILVQVIRDRAHGMRMGVSFMVFLIFVYLVRQAMHWVARHTPERAPVKNIYLYIGLLLAYFSYIFWSHYLFFGPMGAFVLGLAIPNGPPLGSLFMQRFNSFNEGIFLPLFGSLSMLKLDWKFLIEAFQNGNYFEGTLYELFSLLFVLYVAKFTTSFLIAIATKIPLRDSIILGIIISTKSSFELAYLLIAFENTKICAAVFTFMGIYILFNSFFTPMAIHFLHDRSKRFVSYGKRSLRHKTELQTLVCINKPDNITAMISLLRATSPSKNSLVTCCVLHLIELVGQATPTFISHQIQKPKPGSRSYSENVISSFQLFQEIYRDSTTINMFTSLTAAKEMHEHICGFALDKSSNLILLSFHRIWGANGIGIISDDQNMRSLNRNVLKRAPCSVGLFVYRKPIWQHKSIESPCRVCLIYVGGNEDKEALALADHMQGNKQVSLTVLRLFPAPHPGESNKRSVRQMIDKDRDDDRLRNDSITYIDWMVADGTKTSKILHSVAYDYDLFLVGRRSGIGTTVTSGLGDWMEFDELGIIGDLLASEYYPSKASVLIIQQQA</sequence>
<dbReference type="PANTHER" id="PTHR32468">
    <property type="entry name" value="CATION/H + ANTIPORTER"/>
    <property type="match status" value="1"/>
</dbReference>
<keyword evidence="3" id="KW-0633">Potassium transport</keyword>